<dbReference type="Gene3D" id="6.10.20.40">
    <property type="entry name" value="TEA/ATTS domain"/>
    <property type="match status" value="1"/>
</dbReference>
<evidence type="ECO:0000256" key="6">
    <source>
        <dbReference type="PROSITE-ProRule" id="PRU00505"/>
    </source>
</evidence>
<feature type="region of interest" description="Disordered" evidence="7">
    <location>
        <begin position="963"/>
        <end position="1019"/>
    </location>
</feature>
<keyword evidence="10" id="KW-1185">Reference proteome</keyword>
<evidence type="ECO:0000256" key="3">
    <source>
        <dbReference type="ARBA" id="ARBA00023015"/>
    </source>
</evidence>
<dbReference type="InterPro" id="IPR050937">
    <property type="entry name" value="TEC1_TEAD_TF"/>
</dbReference>
<feature type="domain" description="TEA" evidence="8">
    <location>
        <begin position="131"/>
        <end position="226"/>
    </location>
</feature>
<evidence type="ECO:0000313" key="9">
    <source>
        <dbReference type="EMBL" id="KAK9420378.1"/>
    </source>
</evidence>
<dbReference type="Proteomes" id="UP001408356">
    <property type="component" value="Unassembled WGS sequence"/>
</dbReference>
<dbReference type="SMART" id="SM00426">
    <property type="entry name" value="TEA"/>
    <property type="match status" value="1"/>
</dbReference>
<gene>
    <name evidence="9" type="ORF">SUNI508_06374</name>
</gene>
<evidence type="ECO:0000256" key="2">
    <source>
        <dbReference type="ARBA" id="ARBA00008421"/>
    </source>
</evidence>
<evidence type="ECO:0000259" key="8">
    <source>
        <dbReference type="PROSITE" id="PS51088"/>
    </source>
</evidence>
<dbReference type="EMBL" id="JARVKF010000235">
    <property type="protein sequence ID" value="KAK9420378.1"/>
    <property type="molecule type" value="Genomic_DNA"/>
</dbReference>
<evidence type="ECO:0000256" key="7">
    <source>
        <dbReference type="SAM" id="MobiDB-lite"/>
    </source>
</evidence>
<organism evidence="9 10">
    <name type="scientific">Seiridium unicorne</name>
    <dbReference type="NCBI Taxonomy" id="138068"/>
    <lineage>
        <taxon>Eukaryota</taxon>
        <taxon>Fungi</taxon>
        <taxon>Dikarya</taxon>
        <taxon>Ascomycota</taxon>
        <taxon>Pezizomycotina</taxon>
        <taxon>Sordariomycetes</taxon>
        <taxon>Xylariomycetidae</taxon>
        <taxon>Amphisphaeriales</taxon>
        <taxon>Sporocadaceae</taxon>
        <taxon>Seiridium</taxon>
    </lineage>
</organism>
<keyword evidence="4" id="KW-0804">Transcription</keyword>
<feature type="compositionally biased region" description="Basic and acidic residues" evidence="7">
    <location>
        <begin position="968"/>
        <end position="977"/>
    </location>
</feature>
<evidence type="ECO:0000256" key="4">
    <source>
        <dbReference type="ARBA" id="ARBA00023163"/>
    </source>
</evidence>
<evidence type="ECO:0000256" key="1">
    <source>
        <dbReference type="ARBA" id="ARBA00004123"/>
    </source>
</evidence>
<name>A0ABR2V0C2_9PEZI</name>
<sequence>MQLPRRGLLPQGYSPEGDYDYDHHHEGIQTTRRPLGESTGNAQPHNLGPVALCHSSHLTLSPPLHTIPTPPILPTQSIASTYGTSFRNHRSLHGDAALREPSMAHPRGGRNPIYSWKHFADYRAKVTQKESENEEPKWPLYLEDAFLDALLLIPFMGRKKFTSKGQLYGRNMLMTEYLWICHWLLFPPQHGETVPTGKDREEHHMFRGRKRVSSHIQVLKGFFGSHPCFHFLFPRKNDEKEEEDKRHAKEEEGEIESFKNNRVLIALSEGRLPDERPNYDYFARLLAADSDVFVRPKRCWIYVSSSEVTLSPDCKEAIAHDGTILSADAYKPDGQRQECKGDYPHLILNSNKETRRDLRNGRNEEPPKHLLHEYTRTLDQKESNSVEEISAKWDRRFPDLRDNLLAALSETHPSHERTSRCVVGPCDTIQFEVVLDLHATSRFPSGTHLEGSVQLQICRPELANHRWRSVTSVSKPEALEHDDNEAPFWNCANACDLVGRQKDVIEVPFPAKSWASTFMALSKYVTADRDRRERRSKAVQKEEGDNLGEQHSSSNIKKPSPKIYTPTELLSQVAMYQEIWSAPNDGSEKPRWTRRAIVLWTFTNVRSKTDKKGKTATVPPGTSWRFLTKIDPNSQFHQQRALVSGSPRVSRDAVMSPTPAYASHFTTAAMQENLSNATYEAAPHNITLPGHSMHPYPSTLGLLDSFSSGGLATPPPTASLSSYAHSFDSATISSTDSLHHHVSFLSDGSGTDSQGTLVGGNGDQNSADPFLIGLGVPAASSTYDEDPNLQAWATTTAGGLGGLDQWATTYVDGQHNLPWADRSAGIGAHEVGSRDATPWDDGKDSLWATADNTTTSAQQQQQQQQQNDVWASASSQAWLQSIAATADASTVRHDHNTWVDHHDSQSQHRPQTLLEPSTSAATPSLLSAPVHHQHGSPAAQQHGLHDAAGSAITLAHADEAVSCTNTTNDRKRARSEGEDTDEDLESFPCSSVRKLAHENATSSHEPAPDMLVDEHEPLL</sequence>
<dbReference type="PROSITE" id="PS51088">
    <property type="entry name" value="TEA_2"/>
    <property type="match status" value="1"/>
</dbReference>
<feature type="region of interest" description="Disordered" evidence="7">
    <location>
        <begin position="899"/>
        <end position="919"/>
    </location>
</feature>
<dbReference type="InterPro" id="IPR038096">
    <property type="entry name" value="TEA/ATTS_sf"/>
</dbReference>
<keyword evidence="5" id="KW-0539">Nucleus</keyword>
<feature type="region of interest" description="Disordered" evidence="7">
    <location>
        <begin position="1"/>
        <end position="24"/>
    </location>
</feature>
<feature type="compositionally biased region" description="Low complexity" evidence="7">
    <location>
        <begin position="552"/>
        <end position="562"/>
    </location>
</feature>
<feature type="DNA-binding region" description="TEA" evidence="6">
    <location>
        <begin position="131"/>
        <end position="226"/>
    </location>
</feature>
<feature type="region of interest" description="Disordered" evidence="7">
    <location>
        <begin position="530"/>
        <end position="562"/>
    </location>
</feature>
<dbReference type="PANTHER" id="PTHR11834">
    <property type="entry name" value="TRANSCRIPTIONAL ENHANCER FACTOR TEF RELATED"/>
    <property type="match status" value="1"/>
</dbReference>
<evidence type="ECO:0000313" key="10">
    <source>
        <dbReference type="Proteomes" id="UP001408356"/>
    </source>
</evidence>
<protein>
    <recommendedName>
        <fullName evidence="8">TEA domain-containing protein</fullName>
    </recommendedName>
</protein>
<evidence type="ECO:0000256" key="5">
    <source>
        <dbReference type="ARBA" id="ARBA00023242"/>
    </source>
</evidence>
<comment type="similarity">
    <text evidence="2">Belongs to the TEC1 family.</text>
</comment>
<comment type="caution">
    <text evidence="9">The sequence shown here is derived from an EMBL/GenBank/DDBJ whole genome shotgun (WGS) entry which is preliminary data.</text>
</comment>
<dbReference type="Pfam" id="PF01285">
    <property type="entry name" value="TEA"/>
    <property type="match status" value="1"/>
</dbReference>
<comment type="subcellular location">
    <subcellularLocation>
        <location evidence="1">Nucleus</location>
    </subcellularLocation>
</comment>
<reference evidence="9 10" key="1">
    <citation type="journal article" date="2024" name="J. Plant Pathol.">
        <title>Sequence and assembly of the genome of Seiridium unicorne, isolate CBS 538.82, causal agent of cypress canker disease.</title>
        <authorList>
            <person name="Scali E."/>
            <person name="Rocca G.D."/>
            <person name="Danti R."/>
            <person name="Garbelotto M."/>
            <person name="Barberini S."/>
            <person name="Baroncelli R."/>
            <person name="Emiliani G."/>
        </authorList>
    </citation>
    <scope>NUCLEOTIDE SEQUENCE [LARGE SCALE GENOMIC DNA]</scope>
    <source>
        <strain evidence="9 10">BM-138-508</strain>
    </source>
</reference>
<proteinExistence type="inferred from homology"/>
<keyword evidence="3" id="KW-0805">Transcription regulation</keyword>
<accession>A0ABR2V0C2</accession>
<dbReference type="InterPro" id="IPR000818">
    <property type="entry name" value="TEA/ATTS_dom"/>
</dbReference>
<dbReference type="PANTHER" id="PTHR11834:SF0">
    <property type="entry name" value="PROTEIN SCALLOPED"/>
    <property type="match status" value="1"/>
</dbReference>